<feature type="coiled-coil region" evidence="1">
    <location>
        <begin position="49"/>
        <end position="112"/>
    </location>
</feature>
<dbReference type="Proteomes" id="UP000319213">
    <property type="component" value="Unassembled WGS sequence"/>
</dbReference>
<reference evidence="3 4" key="1">
    <citation type="submission" date="2019-06" db="EMBL/GenBank/DDBJ databases">
        <title>Sequencing the genomes of 1000 actinobacteria strains.</title>
        <authorList>
            <person name="Klenk H.-P."/>
        </authorList>
    </citation>
    <scope>NUCLEOTIDE SEQUENCE [LARGE SCALE GENOMIC DNA]</scope>
    <source>
        <strain evidence="3 4">DSM 43186</strain>
    </source>
</reference>
<feature type="region of interest" description="Disordered" evidence="2">
    <location>
        <begin position="1"/>
        <end position="23"/>
    </location>
</feature>
<gene>
    <name evidence="3" type="ORF">FHX40_3417</name>
</gene>
<sequence length="326" mass="36489">MCVLSDVTSFNATDPHGQTGSDDDIRTLRERVRRFERLTRERAVLDSRIHEVRALIGELEATLAKEEDDVARLEHGFRAFLAALTGGKEERLARERAEAEAVRLRLDGQRNRLEWLLSDLRAVEEGLAELDGVQREFEVALARRERELIASGDVRAQELTAIARELADADADLREHEEAHRAGVAAAQAVAEVLKNLGGARSASTWDMLGGGGFADLVEHGHLRQADAAAWHAQRALDAFGRELADVGIHAEPRLPQIDTRWFADMFFDNIIVDALRHRRINQTGEAVAEVAVWIDTTLHTLATRRDGIRARREELLARREELLSS</sequence>
<evidence type="ECO:0000256" key="2">
    <source>
        <dbReference type="SAM" id="MobiDB-lite"/>
    </source>
</evidence>
<comment type="caution">
    <text evidence="3">The sequence shown here is derived from an EMBL/GenBank/DDBJ whole genome shotgun (WGS) entry which is preliminary data.</text>
</comment>
<keyword evidence="4" id="KW-1185">Reference proteome</keyword>
<proteinExistence type="predicted"/>
<protein>
    <submittedName>
        <fullName evidence="3">Uncharacterized protein</fullName>
    </submittedName>
</protein>
<evidence type="ECO:0000256" key="1">
    <source>
        <dbReference type="SAM" id="Coils"/>
    </source>
</evidence>
<dbReference type="AlphaFoldDB" id="A0A543J1H4"/>
<organism evidence="3 4">
    <name type="scientific">Thermopolyspora flexuosa</name>
    <dbReference type="NCBI Taxonomy" id="103836"/>
    <lineage>
        <taxon>Bacteria</taxon>
        <taxon>Bacillati</taxon>
        <taxon>Actinomycetota</taxon>
        <taxon>Actinomycetes</taxon>
        <taxon>Streptosporangiales</taxon>
        <taxon>Streptosporangiaceae</taxon>
        <taxon>Thermopolyspora</taxon>
    </lineage>
</organism>
<evidence type="ECO:0000313" key="3">
    <source>
        <dbReference type="EMBL" id="TQM76672.1"/>
    </source>
</evidence>
<name>A0A543J1H4_9ACTN</name>
<evidence type="ECO:0000313" key="4">
    <source>
        <dbReference type="Proteomes" id="UP000319213"/>
    </source>
</evidence>
<keyword evidence="1" id="KW-0175">Coiled coil</keyword>
<feature type="compositionally biased region" description="Polar residues" evidence="2">
    <location>
        <begin position="1"/>
        <end position="20"/>
    </location>
</feature>
<dbReference type="EMBL" id="VFPQ01000001">
    <property type="protein sequence ID" value="TQM76672.1"/>
    <property type="molecule type" value="Genomic_DNA"/>
</dbReference>
<accession>A0A543J1H4</accession>